<feature type="compositionally biased region" description="Basic and acidic residues" evidence="1">
    <location>
        <begin position="106"/>
        <end position="121"/>
    </location>
</feature>
<dbReference type="EMBL" id="LAVV01003555">
    <property type="protein sequence ID" value="KNZ62052.1"/>
    <property type="molecule type" value="Genomic_DNA"/>
</dbReference>
<comment type="caution">
    <text evidence="2">The sequence shown here is derived from an EMBL/GenBank/DDBJ whole genome shotgun (WGS) entry which is preliminary data.</text>
</comment>
<evidence type="ECO:0000256" key="1">
    <source>
        <dbReference type="SAM" id="MobiDB-lite"/>
    </source>
</evidence>
<dbReference type="AlphaFoldDB" id="A0A0L6VN97"/>
<feature type="compositionally biased region" description="Polar residues" evidence="1">
    <location>
        <begin position="1"/>
        <end position="11"/>
    </location>
</feature>
<feature type="compositionally biased region" description="Polar residues" evidence="1">
    <location>
        <begin position="127"/>
        <end position="137"/>
    </location>
</feature>
<reference evidence="2 3" key="1">
    <citation type="submission" date="2015-08" db="EMBL/GenBank/DDBJ databases">
        <title>Next Generation Sequencing and Analysis of the Genome of Puccinia sorghi L Schw, the Causal Agent of Maize Common Rust.</title>
        <authorList>
            <person name="Rochi L."/>
            <person name="Burguener G."/>
            <person name="Darino M."/>
            <person name="Turjanski A."/>
            <person name="Kreff E."/>
            <person name="Dieguez M.J."/>
            <person name="Sacco F."/>
        </authorList>
    </citation>
    <scope>NUCLEOTIDE SEQUENCE [LARGE SCALE GENOMIC DNA]</scope>
    <source>
        <strain evidence="2 3">RO10H11247</strain>
    </source>
</reference>
<feature type="region of interest" description="Disordered" evidence="1">
    <location>
        <begin position="86"/>
        <end position="169"/>
    </location>
</feature>
<organism evidence="2 3">
    <name type="scientific">Puccinia sorghi</name>
    <dbReference type="NCBI Taxonomy" id="27349"/>
    <lineage>
        <taxon>Eukaryota</taxon>
        <taxon>Fungi</taxon>
        <taxon>Dikarya</taxon>
        <taxon>Basidiomycota</taxon>
        <taxon>Pucciniomycotina</taxon>
        <taxon>Pucciniomycetes</taxon>
        <taxon>Pucciniales</taxon>
        <taxon>Pucciniaceae</taxon>
        <taxon>Puccinia</taxon>
    </lineage>
</organism>
<feature type="compositionally biased region" description="Acidic residues" evidence="1">
    <location>
        <begin position="147"/>
        <end position="156"/>
    </location>
</feature>
<dbReference type="Proteomes" id="UP000037035">
    <property type="component" value="Unassembled WGS sequence"/>
</dbReference>
<sequence length="205" mass="23119">MTSSRESTPCPSRSKGPQDERMLTDDEPAGPDDFPRTKEEFRKRCAEMMSGLKKHLTETHRLVAQLKKLHHQTAQQKLKVVSASVLNEQPKVWKASTSASYKRHSRLSENKKNHFLEKKDGGPANPRNKSNQSTVPMSPGPSSQPAPEDESTDMETEIPSPAATINTVRVTTEEKHRELLNMLLIPKRPALNHAVNSWRNKIPKE</sequence>
<proteinExistence type="predicted"/>
<accession>A0A0L6VN97</accession>
<gene>
    <name evidence="2" type="ORF">VP01_131g8</name>
</gene>
<evidence type="ECO:0000313" key="3">
    <source>
        <dbReference type="Proteomes" id="UP000037035"/>
    </source>
</evidence>
<dbReference type="OrthoDB" id="2501216at2759"/>
<dbReference type="STRING" id="27349.A0A0L6VN97"/>
<feature type="region of interest" description="Disordered" evidence="1">
    <location>
        <begin position="1"/>
        <end position="39"/>
    </location>
</feature>
<dbReference type="VEuPathDB" id="FungiDB:VP01_131g8"/>
<evidence type="ECO:0000313" key="2">
    <source>
        <dbReference type="EMBL" id="KNZ62052.1"/>
    </source>
</evidence>
<keyword evidence="3" id="KW-1185">Reference proteome</keyword>
<protein>
    <submittedName>
        <fullName evidence="2">Uncharacterized protein</fullName>
    </submittedName>
</protein>
<name>A0A0L6VN97_9BASI</name>